<dbReference type="InterPro" id="IPR003594">
    <property type="entry name" value="HATPase_dom"/>
</dbReference>
<dbReference type="SUPFAM" id="SSF47384">
    <property type="entry name" value="Homodimeric domain of signal transducing histidine kinase"/>
    <property type="match status" value="1"/>
</dbReference>
<dbReference type="InterPro" id="IPR029016">
    <property type="entry name" value="GAF-like_dom_sf"/>
</dbReference>
<comment type="catalytic activity">
    <reaction evidence="1">
        <text>ATP + protein L-histidine = ADP + protein N-phospho-L-histidine.</text>
        <dbReference type="EC" id="2.7.13.3"/>
    </reaction>
</comment>
<dbReference type="Gene3D" id="1.10.287.130">
    <property type="match status" value="1"/>
</dbReference>
<dbReference type="CDD" id="cd17546">
    <property type="entry name" value="REC_hyHK_CKI1_RcsC-like"/>
    <property type="match status" value="1"/>
</dbReference>
<evidence type="ECO:0000256" key="9">
    <source>
        <dbReference type="SAM" id="Phobius"/>
    </source>
</evidence>
<feature type="compositionally biased region" description="Basic and acidic residues" evidence="8">
    <location>
        <begin position="381"/>
        <end position="390"/>
    </location>
</feature>
<dbReference type="SMART" id="SM00448">
    <property type="entry name" value="REC"/>
    <property type="match status" value="3"/>
</dbReference>
<dbReference type="CDD" id="cd00082">
    <property type="entry name" value="HisKA"/>
    <property type="match status" value="1"/>
</dbReference>
<feature type="transmembrane region" description="Helical" evidence="9">
    <location>
        <begin position="133"/>
        <end position="154"/>
    </location>
</feature>
<dbReference type="InterPro" id="IPR008878">
    <property type="entry name" value="Transposase_IS66_Orf2"/>
</dbReference>
<dbReference type="Pfam" id="PF05717">
    <property type="entry name" value="TnpB_IS66"/>
    <property type="match status" value="1"/>
</dbReference>
<evidence type="ECO:0000256" key="7">
    <source>
        <dbReference type="PROSITE-ProRule" id="PRU00169"/>
    </source>
</evidence>
<feature type="domain" description="Response regulatory" evidence="11">
    <location>
        <begin position="856"/>
        <end position="972"/>
    </location>
</feature>
<keyword evidence="5" id="KW-0418">Kinase</keyword>
<keyword evidence="13" id="KW-1185">Reference proteome</keyword>
<sequence length="1125" mass="123889">MIGPRAGTRVWLAAGVTDMRCGIDSLAAKVHTVLAEDPYAGHVFAFRGRRGDLIKLLWSDGDGMCLLTKRLERGRFIWPQTLIEQRRRGQSVEAMLRADTGKLMFDGMRRQWAAFIDTEENLRDERSDAARRMTWSVTVGFSVVLLLLSAAVAWTGRRQTLQLSATYGTALRRYQESSEHLQRQVTLRGLQGDLAEQLAGELRQDEIGKRTLAALARSTGALLGALHVTSRGKPETVAVHGVRLTESDGQISADAGMVVQVAADGRPRELNALGSGHFRIHTGFGSSPPDRVHLAPLTREGRVNGVLELAFNEAPPAYTAELLTMIAETVGHALAGAQYREDLQRSLEESQQLNEELEVQQEELRSSNEALEVQSGQLRKSQSELERQQAELERQQAELELTNQRLAMQAAALDDQNEALREAQVQLKTRAEALQQASRYKSEFLANMSHELRTPLNSILILAKLLGENRLGNLHEDQVRFAWTVHSAGSDLLALINDILDLSKVEAGQLQLEPGPVGLADVMGSLRDIFRPQAEQKKVEFLVQVDADVSPVLVTDRLRLEQILKNLLSNALKFTESGQIALRVNKADERQVAISVEDTGIGIAPEHQTLVFEAFQQADAGIARRFGGTGLGLAISRKLAGLLGGTLTLSSIPGQGSRFVVTLPLELHLPTAQNTSEALPSEPTDAALDLDVRQAAPRVPAAPQSALPPGHLVPVTEIQPAFADDRDQTDRQRTVLVVEDDIQFAQMLYRLAHDAGFRAIVAHTAAAGLALALGQQPDAVLLDMHLPDVSGLVVLQRLKDDPQTRHIPVHVVAGEDLSRVALPLGAVDYAVKPVSLEELQAVFQRIGDKLDHPHKRVLVVEDDERQRDSVVQLIQGEGIEIDAVGTGEEALALLRQRVYDCMVVDLSLSDMTGEQLLEKMTGDNLSSFPPVIVYTGRVLTREEEAGLARYSRSIIIKGARSPERLLDEVTLFLHQVESQLSEAQQRLLRAARGRDQALEGRRLLLVDDDVRNIFALSGALEQRGMHVVIARHGQEALAKLDADPNIEIVLMDVMMPVMDGLEATRRLRADERFRKLPVIALTAKAMLDDREQCLQAGMSDYLSKPVDLDRLISLIRVWLPSSFRS</sequence>
<gene>
    <name evidence="12" type="primary">tnpB</name>
    <name evidence="12" type="ORF">MW290_03500</name>
</gene>
<proteinExistence type="predicted"/>
<organism evidence="12 13">
    <name type="scientific">Aquincola tertiaricarbonis</name>
    <dbReference type="NCBI Taxonomy" id="391953"/>
    <lineage>
        <taxon>Bacteria</taxon>
        <taxon>Pseudomonadati</taxon>
        <taxon>Pseudomonadota</taxon>
        <taxon>Betaproteobacteria</taxon>
        <taxon>Burkholderiales</taxon>
        <taxon>Sphaerotilaceae</taxon>
        <taxon>Aquincola</taxon>
    </lineage>
</organism>
<protein>
    <recommendedName>
        <fullName evidence="2">histidine kinase</fullName>
        <ecNumber evidence="2">2.7.13.3</ecNumber>
    </recommendedName>
</protein>
<evidence type="ECO:0000256" key="6">
    <source>
        <dbReference type="ARBA" id="ARBA00023012"/>
    </source>
</evidence>
<feature type="modified residue" description="4-aspartylphosphate" evidence="7">
    <location>
        <position position="1052"/>
    </location>
</feature>
<dbReference type="SUPFAM" id="SSF55874">
    <property type="entry name" value="ATPase domain of HSP90 chaperone/DNA topoisomerase II/histidine kinase"/>
    <property type="match status" value="1"/>
</dbReference>
<dbReference type="PANTHER" id="PTHR45339:SF1">
    <property type="entry name" value="HYBRID SIGNAL TRANSDUCTION HISTIDINE KINASE J"/>
    <property type="match status" value="1"/>
</dbReference>
<evidence type="ECO:0000256" key="5">
    <source>
        <dbReference type="ARBA" id="ARBA00022777"/>
    </source>
</evidence>
<dbReference type="Gene3D" id="3.30.450.40">
    <property type="match status" value="1"/>
</dbReference>
<dbReference type="RefSeq" id="WP_250195928.1">
    <property type="nucleotide sequence ID" value="NZ_CP097635.1"/>
</dbReference>
<dbReference type="Pfam" id="PF02518">
    <property type="entry name" value="HATPase_c"/>
    <property type="match status" value="1"/>
</dbReference>
<evidence type="ECO:0000313" key="12">
    <source>
        <dbReference type="EMBL" id="URI07695.1"/>
    </source>
</evidence>
<feature type="domain" description="Response regulatory" evidence="11">
    <location>
        <begin position="734"/>
        <end position="847"/>
    </location>
</feature>
<feature type="domain" description="Histidine kinase" evidence="10">
    <location>
        <begin position="447"/>
        <end position="667"/>
    </location>
</feature>
<dbReference type="PROSITE" id="PS50109">
    <property type="entry name" value="HIS_KIN"/>
    <property type="match status" value="1"/>
</dbReference>
<dbReference type="Pfam" id="PF00072">
    <property type="entry name" value="Response_reg"/>
    <property type="match status" value="3"/>
</dbReference>
<dbReference type="PRINTS" id="PR00344">
    <property type="entry name" value="BCTRLSENSOR"/>
</dbReference>
<dbReference type="InterPro" id="IPR001789">
    <property type="entry name" value="Sig_transdc_resp-reg_receiver"/>
</dbReference>
<dbReference type="InterPro" id="IPR036097">
    <property type="entry name" value="HisK_dim/P_sf"/>
</dbReference>
<dbReference type="EC" id="2.7.13.3" evidence="2"/>
<evidence type="ECO:0000259" key="10">
    <source>
        <dbReference type="PROSITE" id="PS50109"/>
    </source>
</evidence>
<dbReference type="CDD" id="cd16922">
    <property type="entry name" value="HATPase_EvgS-ArcB-TorS-like"/>
    <property type="match status" value="1"/>
</dbReference>
<dbReference type="PANTHER" id="PTHR45339">
    <property type="entry name" value="HYBRID SIGNAL TRANSDUCTION HISTIDINE KINASE J"/>
    <property type="match status" value="1"/>
</dbReference>
<dbReference type="InterPro" id="IPR005467">
    <property type="entry name" value="His_kinase_dom"/>
</dbReference>
<evidence type="ECO:0000313" key="13">
    <source>
        <dbReference type="Proteomes" id="UP001056201"/>
    </source>
</evidence>
<dbReference type="Proteomes" id="UP001056201">
    <property type="component" value="Chromosome 1"/>
</dbReference>
<dbReference type="InterPro" id="IPR011006">
    <property type="entry name" value="CheY-like_superfamily"/>
</dbReference>
<dbReference type="InterPro" id="IPR003018">
    <property type="entry name" value="GAF"/>
</dbReference>
<dbReference type="InterPro" id="IPR003661">
    <property type="entry name" value="HisK_dim/P_dom"/>
</dbReference>
<keyword evidence="9" id="KW-0472">Membrane</keyword>
<keyword evidence="3 7" id="KW-0597">Phosphoprotein</keyword>
<keyword evidence="9" id="KW-1133">Transmembrane helix</keyword>
<reference evidence="12" key="1">
    <citation type="submission" date="2022-05" db="EMBL/GenBank/DDBJ databases">
        <title>An RpoN-dependent PEP-CTERM gene is involved in floc formation of an Aquincola tertiaricarbonis strain.</title>
        <authorList>
            <person name="Qiu D."/>
            <person name="Xia M."/>
        </authorList>
    </citation>
    <scope>NUCLEOTIDE SEQUENCE</scope>
    <source>
        <strain evidence="12">RN12</strain>
    </source>
</reference>
<feature type="region of interest" description="Disordered" evidence="8">
    <location>
        <begin position="362"/>
        <end position="390"/>
    </location>
</feature>
<feature type="modified residue" description="4-aspartylphosphate" evidence="7">
    <location>
        <position position="783"/>
    </location>
</feature>
<dbReference type="Pfam" id="PF13185">
    <property type="entry name" value="GAF_2"/>
    <property type="match status" value="1"/>
</dbReference>
<evidence type="ECO:0000256" key="8">
    <source>
        <dbReference type="SAM" id="MobiDB-lite"/>
    </source>
</evidence>
<dbReference type="EMBL" id="CP097635">
    <property type="protein sequence ID" value="URI07695.1"/>
    <property type="molecule type" value="Genomic_DNA"/>
</dbReference>
<dbReference type="Pfam" id="PF00512">
    <property type="entry name" value="HisKA"/>
    <property type="match status" value="1"/>
</dbReference>
<name>A0ABY4S638_AQUTE</name>
<dbReference type="NCBIfam" id="NF033819">
    <property type="entry name" value="IS66_TnpB"/>
    <property type="match status" value="1"/>
</dbReference>
<dbReference type="SMART" id="SM00388">
    <property type="entry name" value="HisKA"/>
    <property type="match status" value="1"/>
</dbReference>
<accession>A0ABY4S638</accession>
<evidence type="ECO:0000259" key="11">
    <source>
        <dbReference type="PROSITE" id="PS50110"/>
    </source>
</evidence>
<keyword evidence="6" id="KW-0902">Two-component regulatory system</keyword>
<dbReference type="Gene3D" id="3.40.50.2300">
    <property type="match status" value="3"/>
</dbReference>
<dbReference type="PROSITE" id="PS50110">
    <property type="entry name" value="RESPONSE_REGULATORY"/>
    <property type="match status" value="3"/>
</dbReference>
<dbReference type="InterPro" id="IPR004358">
    <property type="entry name" value="Sig_transdc_His_kin-like_C"/>
</dbReference>
<dbReference type="SUPFAM" id="SSF52172">
    <property type="entry name" value="CheY-like"/>
    <property type="match status" value="3"/>
</dbReference>
<evidence type="ECO:0000256" key="4">
    <source>
        <dbReference type="ARBA" id="ARBA00022679"/>
    </source>
</evidence>
<evidence type="ECO:0000256" key="3">
    <source>
        <dbReference type="ARBA" id="ARBA00022553"/>
    </source>
</evidence>
<feature type="modified residue" description="4-aspartylphosphate" evidence="7">
    <location>
        <position position="905"/>
    </location>
</feature>
<dbReference type="SMART" id="SM00387">
    <property type="entry name" value="HATPase_c"/>
    <property type="match status" value="1"/>
</dbReference>
<dbReference type="Gene3D" id="3.30.565.10">
    <property type="entry name" value="Histidine kinase-like ATPase, C-terminal domain"/>
    <property type="match status" value="1"/>
</dbReference>
<dbReference type="SUPFAM" id="SSF55781">
    <property type="entry name" value="GAF domain-like"/>
    <property type="match status" value="1"/>
</dbReference>
<keyword evidence="4" id="KW-0808">Transferase</keyword>
<dbReference type="CDD" id="cd00156">
    <property type="entry name" value="REC"/>
    <property type="match status" value="1"/>
</dbReference>
<evidence type="ECO:0000256" key="1">
    <source>
        <dbReference type="ARBA" id="ARBA00000085"/>
    </source>
</evidence>
<feature type="domain" description="Response regulatory" evidence="11">
    <location>
        <begin position="1002"/>
        <end position="1119"/>
    </location>
</feature>
<keyword evidence="9" id="KW-0812">Transmembrane</keyword>
<dbReference type="InterPro" id="IPR036890">
    <property type="entry name" value="HATPase_C_sf"/>
</dbReference>
<evidence type="ECO:0000256" key="2">
    <source>
        <dbReference type="ARBA" id="ARBA00012438"/>
    </source>
</evidence>